<evidence type="ECO:0000256" key="1">
    <source>
        <dbReference type="ARBA" id="ARBA00002274"/>
    </source>
</evidence>
<protein>
    <recommendedName>
        <fullName evidence="4 13">Tetraacyldisaccharide 4'-kinase</fullName>
        <ecNumber evidence="3 13">2.7.1.130</ecNumber>
    </recommendedName>
    <alternativeName>
        <fullName evidence="12 13">Lipid A 4'-kinase</fullName>
    </alternativeName>
</protein>
<dbReference type="GO" id="GO:0009244">
    <property type="term" value="P:lipopolysaccharide core region biosynthetic process"/>
    <property type="evidence" value="ECO:0007669"/>
    <property type="project" value="TreeGrafter"/>
</dbReference>
<dbReference type="STRING" id="1260251.SPISAL_04145"/>
<dbReference type="Proteomes" id="UP000315400">
    <property type="component" value="Unassembled WGS sequence"/>
</dbReference>
<keyword evidence="7 13" id="KW-0808">Transferase</keyword>
<dbReference type="PANTHER" id="PTHR42724">
    <property type="entry name" value="TETRAACYLDISACCHARIDE 4'-KINASE"/>
    <property type="match status" value="1"/>
</dbReference>
<evidence type="ECO:0000313" key="15">
    <source>
        <dbReference type="Proteomes" id="UP000315400"/>
    </source>
</evidence>
<comment type="function">
    <text evidence="1 13">Transfers the gamma-phosphate of ATP to the 4'-position of a tetraacyldisaccharide 1-phosphate intermediate (termed DS-1-P) to form tetraacyldisaccharide 1,4'-bis-phosphate (lipid IVA).</text>
</comment>
<name>A0A540VU62_9GAMM</name>
<evidence type="ECO:0000256" key="6">
    <source>
        <dbReference type="ARBA" id="ARBA00022556"/>
    </source>
</evidence>
<comment type="pathway">
    <text evidence="2 13">Glycolipid biosynthesis; lipid IV(A) biosynthesis; lipid IV(A) from (3R)-3-hydroxytetradecanoyl-[acyl-carrier-protein] and UDP-N-acetyl-alpha-D-glucosamine: step 6/6.</text>
</comment>
<evidence type="ECO:0000256" key="8">
    <source>
        <dbReference type="ARBA" id="ARBA00022741"/>
    </source>
</evidence>
<dbReference type="SUPFAM" id="SSF52540">
    <property type="entry name" value="P-loop containing nucleoside triphosphate hydrolases"/>
    <property type="match status" value="1"/>
</dbReference>
<keyword evidence="9 13" id="KW-0418">Kinase</keyword>
<evidence type="ECO:0000313" key="14">
    <source>
        <dbReference type="EMBL" id="TQF00299.1"/>
    </source>
</evidence>
<dbReference type="PANTHER" id="PTHR42724:SF1">
    <property type="entry name" value="TETRAACYLDISACCHARIDE 4'-KINASE, MITOCHONDRIAL-RELATED"/>
    <property type="match status" value="1"/>
</dbReference>
<proteinExistence type="inferred from homology"/>
<reference evidence="14 15" key="1">
    <citation type="submission" date="2019-06" db="EMBL/GenBank/DDBJ databases">
        <title>Metagenome assembled Genome of Spiribacter salinus SL48-SHIP from the microbial mat of Salt Lake 48 (Novosibirsk region, Russia).</title>
        <authorList>
            <person name="Shipova A."/>
            <person name="Rozanov A.S."/>
            <person name="Bryanskaya A.V."/>
            <person name="Peltek S.E."/>
        </authorList>
    </citation>
    <scope>NUCLEOTIDE SEQUENCE [LARGE SCALE GENOMIC DNA]</scope>
    <source>
        <strain evidence="14">SL48-SHIP-2</strain>
    </source>
</reference>
<dbReference type="UniPathway" id="UPA00359">
    <property type="reaction ID" value="UER00482"/>
</dbReference>
<dbReference type="NCBIfam" id="TIGR00682">
    <property type="entry name" value="lpxK"/>
    <property type="match status" value="1"/>
</dbReference>
<evidence type="ECO:0000256" key="5">
    <source>
        <dbReference type="ARBA" id="ARBA00022516"/>
    </source>
</evidence>
<sequence length="336" mass="35555">MVGRRTPAFWKAGGLISTALQPLAYGFRGLAALRRLGYGHGLLPVRWLSVPVVVVGNVTVGGAGKTPLVIWLVERARALGYQPGVILRGYGGRLAGPMAVSGTTDPAAVGDEAVLIAQRTGAPVTIARDRPAAGQALLEHEAVDLIISDDGLQHYALGRHAEVLVIDAARGLGNRRCLPAGPLREPPTRLMRVDAVIGNGGEVDHGEGHFVLTPLALAPVGIAKPQRSPPGAGAQVHGIAGIGDPVRFFASLEALGYEVEQHAFGDHHRYRSSDITFDDEKPVIMTEKDAVKCRELASEDVWYLPVQAAPSPGGVRALDRVIEQAAARHAHGKKHQ</sequence>
<gene>
    <name evidence="13" type="primary">lpxK</name>
    <name evidence="14" type="ORF">FKY71_04250</name>
</gene>
<evidence type="ECO:0000256" key="4">
    <source>
        <dbReference type="ARBA" id="ARBA00016436"/>
    </source>
</evidence>
<keyword evidence="8 13" id="KW-0547">Nucleotide-binding</keyword>
<keyword evidence="11 13" id="KW-0443">Lipid metabolism</keyword>
<dbReference type="EMBL" id="VIFK01000017">
    <property type="protein sequence ID" value="TQF00299.1"/>
    <property type="molecule type" value="Genomic_DNA"/>
</dbReference>
<dbReference type="HAMAP" id="MF_00409">
    <property type="entry name" value="LpxK"/>
    <property type="match status" value="1"/>
</dbReference>
<evidence type="ECO:0000256" key="3">
    <source>
        <dbReference type="ARBA" id="ARBA00012071"/>
    </source>
</evidence>
<dbReference type="GO" id="GO:0009245">
    <property type="term" value="P:lipid A biosynthetic process"/>
    <property type="evidence" value="ECO:0007669"/>
    <property type="project" value="UniProtKB-UniRule"/>
</dbReference>
<evidence type="ECO:0000256" key="2">
    <source>
        <dbReference type="ARBA" id="ARBA00004870"/>
    </source>
</evidence>
<evidence type="ECO:0000256" key="9">
    <source>
        <dbReference type="ARBA" id="ARBA00022777"/>
    </source>
</evidence>
<evidence type="ECO:0000256" key="12">
    <source>
        <dbReference type="ARBA" id="ARBA00029757"/>
    </source>
</evidence>
<evidence type="ECO:0000256" key="7">
    <source>
        <dbReference type="ARBA" id="ARBA00022679"/>
    </source>
</evidence>
<organism evidence="14 15">
    <name type="scientific">Spiribacter salinus</name>
    <dbReference type="NCBI Taxonomy" id="1335746"/>
    <lineage>
        <taxon>Bacteria</taxon>
        <taxon>Pseudomonadati</taxon>
        <taxon>Pseudomonadota</taxon>
        <taxon>Gammaproteobacteria</taxon>
        <taxon>Chromatiales</taxon>
        <taxon>Ectothiorhodospiraceae</taxon>
        <taxon>Spiribacter</taxon>
    </lineage>
</organism>
<accession>A0A540VU62</accession>
<dbReference type="InterPro" id="IPR027417">
    <property type="entry name" value="P-loop_NTPase"/>
</dbReference>
<dbReference type="InterPro" id="IPR003758">
    <property type="entry name" value="LpxK"/>
</dbReference>
<dbReference type="EC" id="2.7.1.130" evidence="3 13"/>
<dbReference type="GO" id="GO:0009029">
    <property type="term" value="F:lipid-A 4'-kinase activity"/>
    <property type="evidence" value="ECO:0007669"/>
    <property type="project" value="UniProtKB-UniRule"/>
</dbReference>
<evidence type="ECO:0000256" key="10">
    <source>
        <dbReference type="ARBA" id="ARBA00022840"/>
    </source>
</evidence>
<dbReference type="GO" id="GO:0005524">
    <property type="term" value="F:ATP binding"/>
    <property type="evidence" value="ECO:0007669"/>
    <property type="project" value="UniProtKB-UniRule"/>
</dbReference>
<dbReference type="GO" id="GO:0005886">
    <property type="term" value="C:plasma membrane"/>
    <property type="evidence" value="ECO:0007669"/>
    <property type="project" value="TreeGrafter"/>
</dbReference>
<keyword evidence="5 13" id="KW-0444">Lipid biosynthesis</keyword>
<comment type="catalytic activity">
    <reaction evidence="13">
        <text>a lipid A disaccharide + ATP = a lipid IVA + ADP + H(+)</text>
        <dbReference type="Rhea" id="RHEA:67840"/>
        <dbReference type="ChEBI" id="CHEBI:15378"/>
        <dbReference type="ChEBI" id="CHEBI:30616"/>
        <dbReference type="ChEBI" id="CHEBI:176343"/>
        <dbReference type="ChEBI" id="CHEBI:176425"/>
        <dbReference type="ChEBI" id="CHEBI:456216"/>
        <dbReference type="EC" id="2.7.1.130"/>
    </reaction>
</comment>
<evidence type="ECO:0000256" key="11">
    <source>
        <dbReference type="ARBA" id="ARBA00023098"/>
    </source>
</evidence>
<dbReference type="Pfam" id="PF02606">
    <property type="entry name" value="LpxK"/>
    <property type="match status" value="1"/>
</dbReference>
<evidence type="ECO:0000256" key="13">
    <source>
        <dbReference type="HAMAP-Rule" id="MF_00409"/>
    </source>
</evidence>
<comment type="similarity">
    <text evidence="13">Belongs to the LpxK family.</text>
</comment>
<keyword evidence="6 13" id="KW-0441">Lipid A biosynthesis</keyword>
<comment type="caution">
    <text evidence="14">The sequence shown here is derived from an EMBL/GenBank/DDBJ whole genome shotgun (WGS) entry which is preliminary data.</text>
</comment>
<keyword evidence="10 13" id="KW-0067">ATP-binding</keyword>
<feature type="binding site" evidence="13">
    <location>
        <begin position="59"/>
        <end position="66"/>
    </location>
    <ligand>
        <name>ATP</name>
        <dbReference type="ChEBI" id="CHEBI:30616"/>
    </ligand>
</feature>
<dbReference type="AlphaFoldDB" id="A0A540VU62"/>